<comment type="caution">
    <text evidence="2">The sequence shown here is derived from an EMBL/GenBank/DDBJ whole genome shotgun (WGS) entry which is preliminary data.</text>
</comment>
<keyword evidence="2" id="KW-0378">Hydrolase</keyword>
<dbReference type="OrthoDB" id="9773047at2"/>
<dbReference type="EMBL" id="QXQA01000009">
    <property type="protein sequence ID" value="RIX51687.1"/>
    <property type="molecule type" value="Genomic_DNA"/>
</dbReference>
<dbReference type="SUPFAM" id="SSF56601">
    <property type="entry name" value="beta-lactamase/transpeptidase-like"/>
    <property type="match status" value="1"/>
</dbReference>
<evidence type="ECO:0000313" key="3">
    <source>
        <dbReference type="Proteomes" id="UP000266482"/>
    </source>
</evidence>
<dbReference type="Proteomes" id="UP000266482">
    <property type="component" value="Unassembled WGS sequence"/>
</dbReference>
<dbReference type="GO" id="GO:0016787">
    <property type="term" value="F:hydrolase activity"/>
    <property type="evidence" value="ECO:0007669"/>
    <property type="project" value="UniProtKB-KW"/>
</dbReference>
<name>A0A3A1UT77_9BACL</name>
<evidence type="ECO:0000313" key="2">
    <source>
        <dbReference type="EMBL" id="RIX51687.1"/>
    </source>
</evidence>
<dbReference type="AlphaFoldDB" id="A0A3A1UT77"/>
<feature type="domain" description="Beta-lactamase-related" evidence="1">
    <location>
        <begin position="20"/>
        <end position="284"/>
    </location>
</feature>
<sequence length="311" mass="34851">MNVFYSSSVLQAAIEWKLKAFLVYKKGELLGEWYEDGKDSIGPLYSCTKSVLSALIGIALGRGEIHSLDQTISDFLNDEGMPCPEAGGQITIRHLLTMTPGFDWPDFDKPYKTLRASQDPVSFTLSRPVIHTPGQAFTYNSGGSHLLSAILTKATGQSALEYAKERLFRQLGFSAARWSERDGVSEGGTGLSLYGRDLAKIGLLYMQNGNWEGERLLPGSYVKASTEQSHRALLHYEPPIYGGYGYHWWISPKEHNGCADCYFAFGHGGQYLMNIPSLDLTIVIRKKITKRNDAIWSRRFIFEYLVPRSLE</sequence>
<protein>
    <submittedName>
        <fullName evidence="2">Class C beta-lactamase-related serine hydrolase</fullName>
    </submittedName>
</protein>
<dbReference type="InterPro" id="IPR050789">
    <property type="entry name" value="Diverse_Enzym_Activities"/>
</dbReference>
<dbReference type="Gene3D" id="3.40.710.10">
    <property type="entry name" value="DD-peptidase/beta-lactamase superfamily"/>
    <property type="match status" value="1"/>
</dbReference>
<gene>
    <name evidence="2" type="ORF">D3P08_14780</name>
</gene>
<dbReference type="InterPro" id="IPR012338">
    <property type="entry name" value="Beta-lactam/transpept-like"/>
</dbReference>
<dbReference type="InterPro" id="IPR001466">
    <property type="entry name" value="Beta-lactam-related"/>
</dbReference>
<dbReference type="PANTHER" id="PTHR43283:SF7">
    <property type="entry name" value="BETA-LACTAMASE-RELATED DOMAIN-CONTAINING PROTEIN"/>
    <property type="match status" value="1"/>
</dbReference>
<keyword evidence="3" id="KW-1185">Reference proteome</keyword>
<organism evidence="2 3">
    <name type="scientific">Paenibacillus nanensis</name>
    <dbReference type="NCBI Taxonomy" id="393251"/>
    <lineage>
        <taxon>Bacteria</taxon>
        <taxon>Bacillati</taxon>
        <taxon>Bacillota</taxon>
        <taxon>Bacilli</taxon>
        <taxon>Bacillales</taxon>
        <taxon>Paenibacillaceae</taxon>
        <taxon>Paenibacillus</taxon>
    </lineage>
</organism>
<reference evidence="2 3" key="1">
    <citation type="submission" date="2018-09" db="EMBL/GenBank/DDBJ databases">
        <title>Paenibacillus aracenensis nov. sp. isolated from a cave in southern Spain.</title>
        <authorList>
            <person name="Jurado V."/>
            <person name="Gutierrez-Patricio S."/>
            <person name="Gonzalez-Pimentel J.L."/>
            <person name="Miller A.Z."/>
            <person name="Laiz L."/>
            <person name="Saiz-Jimenez C."/>
        </authorList>
    </citation>
    <scope>NUCLEOTIDE SEQUENCE [LARGE SCALE GENOMIC DNA]</scope>
    <source>
        <strain evidence="2 3">DSM 22867</strain>
    </source>
</reference>
<dbReference type="PANTHER" id="PTHR43283">
    <property type="entry name" value="BETA-LACTAMASE-RELATED"/>
    <property type="match status" value="1"/>
</dbReference>
<dbReference type="RefSeq" id="WP_119600471.1">
    <property type="nucleotide sequence ID" value="NZ_QXQA01000009.1"/>
</dbReference>
<dbReference type="Pfam" id="PF00144">
    <property type="entry name" value="Beta-lactamase"/>
    <property type="match status" value="1"/>
</dbReference>
<proteinExistence type="predicted"/>
<evidence type="ECO:0000259" key="1">
    <source>
        <dbReference type="Pfam" id="PF00144"/>
    </source>
</evidence>
<accession>A0A3A1UT77</accession>